<keyword evidence="3 5" id="KW-0418">Kinase</keyword>
<dbReference type="PANTHER" id="PTHR43320">
    <property type="entry name" value="SUGAR KINASE"/>
    <property type="match status" value="1"/>
</dbReference>
<dbReference type="InterPro" id="IPR029056">
    <property type="entry name" value="Ribokinase-like"/>
</dbReference>
<dbReference type="SUPFAM" id="SSF53613">
    <property type="entry name" value="Ribokinase-like"/>
    <property type="match status" value="1"/>
</dbReference>
<reference evidence="5 6" key="1">
    <citation type="submission" date="2020-11" db="EMBL/GenBank/DDBJ databases">
        <title>A novel isolate from a Black sea contaminated sediment with potential to produce alkanes: Plantactinospora alkalitolerans sp. nov.</title>
        <authorList>
            <person name="Carro L."/>
            <person name="Veyisoglu A."/>
            <person name="Guven K."/>
            <person name="Schumann P."/>
            <person name="Klenk H.-P."/>
            <person name="Sahin N."/>
        </authorList>
    </citation>
    <scope>NUCLEOTIDE SEQUENCE [LARGE SCALE GENOMIC DNA]</scope>
    <source>
        <strain evidence="5 6">S1510</strain>
    </source>
</reference>
<organism evidence="5 6">
    <name type="scientific">Plantactinospora alkalitolerans</name>
    <dbReference type="NCBI Taxonomy" id="2789879"/>
    <lineage>
        <taxon>Bacteria</taxon>
        <taxon>Bacillati</taxon>
        <taxon>Actinomycetota</taxon>
        <taxon>Actinomycetes</taxon>
        <taxon>Micromonosporales</taxon>
        <taxon>Micromonosporaceae</taxon>
        <taxon>Plantactinospora</taxon>
    </lineage>
</organism>
<dbReference type="PANTHER" id="PTHR43320:SF2">
    <property type="entry name" value="2-DEHYDRO-3-DEOXYGLUCONOKINASE_2-DEHYDRO-3-DEOXYGALACTONOKINASE"/>
    <property type="match status" value="1"/>
</dbReference>
<dbReference type="GO" id="GO:0016301">
    <property type="term" value="F:kinase activity"/>
    <property type="evidence" value="ECO:0007669"/>
    <property type="project" value="UniProtKB-KW"/>
</dbReference>
<proteinExistence type="inferred from homology"/>
<sequence>MAMVTPTPGGRLDAASTFVLRAGGAESNVAMFLAALGHRAAWASRVGADPLGGLVVEQVAATGVDTSLVEVDHTRPTGVYLKDPGPAGTKVYYYRRGSAAASMDPVYAARISAVPSAVLHLSGITAALSESCRQLVDQLLLAGPDARRLISFDVNYRPALWDGRAGADLLRLAQAADVVFVGLDEAAQLWDVRTPQDVRTLINLPGTLVVKNGSVDAVAFHRDGVSVEPARPVDVVEPVGAGDAFAAGWLSAALRGLGQPARLKLGHLVAGAALGSVGDFAALPPVDAICATLGIEPDSWRSPAEVA</sequence>
<dbReference type="CDD" id="cd01166">
    <property type="entry name" value="KdgK"/>
    <property type="match status" value="1"/>
</dbReference>
<gene>
    <name evidence="5" type="ORF">I0C86_01320</name>
</gene>
<keyword evidence="6" id="KW-1185">Reference proteome</keyword>
<name>A0ABS0GNS9_9ACTN</name>
<dbReference type="Gene3D" id="3.40.1190.20">
    <property type="match status" value="1"/>
</dbReference>
<dbReference type="EMBL" id="JADPUN010000033">
    <property type="protein sequence ID" value="MBF9127643.1"/>
    <property type="molecule type" value="Genomic_DNA"/>
</dbReference>
<evidence type="ECO:0000256" key="2">
    <source>
        <dbReference type="ARBA" id="ARBA00022679"/>
    </source>
</evidence>
<dbReference type="Pfam" id="PF00294">
    <property type="entry name" value="PfkB"/>
    <property type="match status" value="1"/>
</dbReference>
<dbReference type="Proteomes" id="UP000638560">
    <property type="component" value="Unassembled WGS sequence"/>
</dbReference>
<evidence type="ECO:0000313" key="6">
    <source>
        <dbReference type="Proteomes" id="UP000638560"/>
    </source>
</evidence>
<protein>
    <submittedName>
        <fullName evidence="5">Sugar kinase</fullName>
    </submittedName>
</protein>
<dbReference type="InterPro" id="IPR052700">
    <property type="entry name" value="Carb_kinase_PfkB-like"/>
</dbReference>
<dbReference type="InterPro" id="IPR011611">
    <property type="entry name" value="PfkB_dom"/>
</dbReference>
<feature type="domain" description="Carbohydrate kinase PfkB" evidence="4">
    <location>
        <begin position="10"/>
        <end position="280"/>
    </location>
</feature>
<evidence type="ECO:0000259" key="4">
    <source>
        <dbReference type="Pfam" id="PF00294"/>
    </source>
</evidence>
<evidence type="ECO:0000256" key="3">
    <source>
        <dbReference type="ARBA" id="ARBA00022777"/>
    </source>
</evidence>
<keyword evidence="2" id="KW-0808">Transferase</keyword>
<comment type="caution">
    <text evidence="5">The sequence shown here is derived from an EMBL/GenBank/DDBJ whole genome shotgun (WGS) entry which is preliminary data.</text>
</comment>
<evidence type="ECO:0000256" key="1">
    <source>
        <dbReference type="ARBA" id="ARBA00010688"/>
    </source>
</evidence>
<evidence type="ECO:0000313" key="5">
    <source>
        <dbReference type="EMBL" id="MBF9127643.1"/>
    </source>
</evidence>
<accession>A0ABS0GNS9</accession>
<comment type="similarity">
    <text evidence="1">Belongs to the carbohydrate kinase PfkB family.</text>
</comment>